<feature type="chain" id="PRO_5037480462" evidence="1">
    <location>
        <begin position="24"/>
        <end position="163"/>
    </location>
</feature>
<reference evidence="4" key="1">
    <citation type="submission" date="2022-11" db="UniProtKB">
        <authorList>
            <consortium name="WormBaseParasite"/>
        </authorList>
    </citation>
    <scope>IDENTIFICATION</scope>
</reference>
<dbReference type="Gene3D" id="3.10.100.10">
    <property type="entry name" value="Mannose-Binding Protein A, subunit A"/>
    <property type="match status" value="1"/>
</dbReference>
<dbReference type="InterPro" id="IPR016187">
    <property type="entry name" value="CTDL_fold"/>
</dbReference>
<evidence type="ECO:0000256" key="1">
    <source>
        <dbReference type="SAM" id="SignalP"/>
    </source>
</evidence>
<dbReference type="InterPro" id="IPR001304">
    <property type="entry name" value="C-type_lectin-like"/>
</dbReference>
<organism evidence="3 4">
    <name type="scientific">Plectus sambesii</name>
    <dbReference type="NCBI Taxonomy" id="2011161"/>
    <lineage>
        <taxon>Eukaryota</taxon>
        <taxon>Metazoa</taxon>
        <taxon>Ecdysozoa</taxon>
        <taxon>Nematoda</taxon>
        <taxon>Chromadorea</taxon>
        <taxon>Plectida</taxon>
        <taxon>Plectina</taxon>
        <taxon>Plectoidea</taxon>
        <taxon>Plectidae</taxon>
        <taxon>Plectus</taxon>
    </lineage>
</organism>
<feature type="signal peptide" evidence="1">
    <location>
        <begin position="1"/>
        <end position="23"/>
    </location>
</feature>
<proteinExistence type="predicted"/>
<dbReference type="InterPro" id="IPR016186">
    <property type="entry name" value="C-type_lectin-like/link_sf"/>
</dbReference>
<evidence type="ECO:0000259" key="2">
    <source>
        <dbReference type="PROSITE" id="PS50041"/>
    </source>
</evidence>
<dbReference type="Proteomes" id="UP000887566">
    <property type="component" value="Unplaced"/>
</dbReference>
<dbReference type="SMART" id="SM00034">
    <property type="entry name" value="CLECT"/>
    <property type="match status" value="1"/>
</dbReference>
<dbReference type="CDD" id="cd00037">
    <property type="entry name" value="CLECT"/>
    <property type="match status" value="1"/>
</dbReference>
<dbReference type="AlphaFoldDB" id="A0A914VK35"/>
<sequence>MLRTRWLLAVFFVVFGSLDLGNAACPNAWDSWSTFCYLFNQEDGTWEDAEQRCAALGSHLASSHSAFENHFILGKAFEHFNKAGVMWIGGDNFNSNTQLYTWTDGTTFDYEFWKPHEPPSKGEYCIAMTYQNARVSIKSGYPGEWQAEKCGTRLPFVCKMNAT</sequence>
<keyword evidence="1" id="KW-0732">Signal</keyword>
<evidence type="ECO:0000313" key="3">
    <source>
        <dbReference type="Proteomes" id="UP000887566"/>
    </source>
</evidence>
<dbReference type="InterPro" id="IPR050111">
    <property type="entry name" value="C-type_lectin/snaclec_domain"/>
</dbReference>
<dbReference type="SUPFAM" id="SSF56436">
    <property type="entry name" value="C-type lectin-like"/>
    <property type="match status" value="1"/>
</dbReference>
<dbReference type="Pfam" id="PF00059">
    <property type="entry name" value="Lectin_C"/>
    <property type="match status" value="1"/>
</dbReference>
<dbReference type="PROSITE" id="PS50041">
    <property type="entry name" value="C_TYPE_LECTIN_2"/>
    <property type="match status" value="1"/>
</dbReference>
<dbReference type="PANTHER" id="PTHR22803">
    <property type="entry name" value="MANNOSE, PHOSPHOLIPASE, LECTIN RECEPTOR RELATED"/>
    <property type="match status" value="1"/>
</dbReference>
<dbReference type="WBParaSite" id="PSAMB.scaffold2092size25507.g16318.t1">
    <property type="protein sequence ID" value="PSAMB.scaffold2092size25507.g16318.t1"/>
    <property type="gene ID" value="PSAMB.scaffold2092size25507.g16318"/>
</dbReference>
<accession>A0A914VK35</accession>
<name>A0A914VK35_9BILA</name>
<keyword evidence="3" id="KW-1185">Reference proteome</keyword>
<feature type="domain" description="C-type lectin" evidence="2">
    <location>
        <begin position="32"/>
        <end position="159"/>
    </location>
</feature>
<protein>
    <submittedName>
        <fullName evidence="4">C-type lectin domain-containing protein</fullName>
    </submittedName>
</protein>
<evidence type="ECO:0000313" key="4">
    <source>
        <dbReference type="WBParaSite" id="PSAMB.scaffold2092size25507.g16318.t1"/>
    </source>
</evidence>